<evidence type="ECO:0000313" key="3">
    <source>
        <dbReference type="Proteomes" id="UP000176786"/>
    </source>
</evidence>
<keyword evidence="1" id="KW-1133">Transmembrane helix</keyword>
<dbReference type="Proteomes" id="UP000176786">
    <property type="component" value="Unassembled WGS sequence"/>
</dbReference>
<keyword evidence="1" id="KW-0472">Membrane</keyword>
<evidence type="ECO:0000313" key="2">
    <source>
        <dbReference type="EMBL" id="OGE84920.1"/>
    </source>
</evidence>
<evidence type="ECO:0000256" key="1">
    <source>
        <dbReference type="SAM" id="Phobius"/>
    </source>
</evidence>
<comment type="caution">
    <text evidence="2">The sequence shown here is derived from an EMBL/GenBank/DDBJ whole genome shotgun (WGS) entry which is preliminary data.</text>
</comment>
<reference evidence="2 3" key="1">
    <citation type="journal article" date="2016" name="Nat. Commun.">
        <title>Thousands of microbial genomes shed light on interconnected biogeochemical processes in an aquifer system.</title>
        <authorList>
            <person name="Anantharaman K."/>
            <person name="Brown C.T."/>
            <person name="Hug L.A."/>
            <person name="Sharon I."/>
            <person name="Castelle C.J."/>
            <person name="Probst A.J."/>
            <person name="Thomas B.C."/>
            <person name="Singh A."/>
            <person name="Wilkins M.J."/>
            <person name="Karaoz U."/>
            <person name="Brodie E.L."/>
            <person name="Williams K.H."/>
            <person name="Hubbard S.S."/>
            <person name="Banfield J.F."/>
        </authorList>
    </citation>
    <scope>NUCLEOTIDE SEQUENCE [LARGE SCALE GENOMIC DNA]</scope>
</reference>
<dbReference type="STRING" id="1817832.A3J48_00315"/>
<feature type="transmembrane region" description="Helical" evidence="1">
    <location>
        <begin position="35"/>
        <end position="53"/>
    </location>
</feature>
<dbReference type="EMBL" id="MFES01000030">
    <property type="protein sequence ID" value="OGE84920.1"/>
    <property type="molecule type" value="Genomic_DNA"/>
</dbReference>
<gene>
    <name evidence="2" type="ORF">A3J48_00315</name>
</gene>
<name>A0A1F5P5K7_9BACT</name>
<dbReference type="AlphaFoldDB" id="A0A1F5P5K7"/>
<protein>
    <submittedName>
        <fullName evidence="2">Uncharacterized protein</fullName>
    </submittedName>
</protein>
<organism evidence="2 3">
    <name type="scientific">Candidatus Doudnabacteria bacterium RIFCSPHIGHO2_02_FULL_46_11</name>
    <dbReference type="NCBI Taxonomy" id="1817832"/>
    <lineage>
        <taxon>Bacteria</taxon>
        <taxon>Candidatus Doudnaibacteriota</taxon>
    </lineage>
</organism>
<keyword evidence="1" id="KW-0812">Transmembrane</keyword>
<proteinExistence type="predicted"/>
<sequence>MEKLTFYLFAALLVITSVGFLYDAVYSRNWSLDSYALWGISEFFILLAFLYAWRKGMKHSEAKKDDDSH</sequence>
<accession>A0A1F5P5K7</accession>